<accession>A0A1H9YPH8</accession>
<keyword evidence="3" id="KW-1185">Reference proteome</keyword>
<dbReference type="EMBL" id="FOHN01000002">
    <property type="protein sequence ID" value="SES70382.1"/>
    <property type="molecule type" value="Genomic_DNA"/>
</dbReference>
<dbReference type="InterPro" id="IPR011989">
    <property type="entry name" value="ARM-like"/>
</dbReference>
<dbReference type="CDD" id="cd02440">
    <property type="entry name" value="AdoMet_MTases"/>
    <property type="match status" value="1"/>
</dbReference>
<gene>
    <name evidence="2" type="ORF">SAMN04487772_102106</name>
</gene>
<protein>
    <submittedName>
        <fullName evidence="2">Putative RNA methylase family UPF0020</fullName>
    </submittedName>
</protein>
<dbReference type="RefSeq" id="WP_092475551.1">
    <property type="nucleotide sequence ID" value="NZ_FOHN01000002.1"/>
</dbReference>
<evidence type="ECO:0000259" key="1">
    <source>
        <dbReference type="Pfam" id="PF01170"/>
    </source>
</evidence>
<evidence type="ECO:0000313" key="3">
    <source>
        <dbReference type="Proteomes" id="UP000199800"/>
    </source>
</evidence>
<dbReference type="Gene3D" id="3.40.50.150">
    <property type="entry name" value="Vaccinia Virus protein VP39"/>
    <property type="match status" value="1"/>
</dbReference>
<reference evidence="2 3" key="1">
    <citation type="submission" date="2016-10" db="EMBL/GenBank/DDBJ databases">
        <authorList>
            <person name="de Groot N.N."/>
        </authorList>
    </citation>
    <scope>NUCLEOTIDE SEQUENCE [LARGE SCALE GENOMIC DNA]</scope>
    <source>
        <strain evidence="2 3">DSM 1801</strain>
    </source>
</reference>
<dbReference type="OrthoDB" id="1637728at2"/>
<dbReference type="Gene3D" id="1.25.10.10">
    <property type="entry name" value="Leucine-rich Repeat Variant"/>
    <property type="match status" value="1"/>
</dbReference>
<dbReference type="GO" id="GO:0030488">
    <property type="term" value="P:tRNA methylation"/>
    <property type="evidence" value="ECO:0007669"/>
    <property type="project" value="TreeGrafter"/>
</dbReference>
<feature type="domain" description="Ribosomal RNA large subunit methyltransferase K/L-like methyltransferase" evidence="1">
    <location>
        <begin position="320"/>
        <end position="480"/>
    </location>
</feature>
<dbReference type="GO" id="GO:0016423">
    <property type="term" value="F:tRNA (guanine) methyltransferase activity"/>
    <property type="evidence" value="ECO:0007669"/>
    <property type="project" value="TreeGrafter"/>
</dbReference>
<organism evidence="2 3">
    <name type="scientific">[Clostridium] polysaccharolyticum</name>
    <dbReference type="NCBI Taxonomy" id="29364"/>
    <lineage>
        <taxon>Bacteria</taxon>
        <taxon>Bacillati</taxon>
        <taxon>Bacillota</taxon>
        <taxon>Clostridia</taxon>
        <taxon>Lachnospirales</taxon>
        <taxon>Lachnospiraceae</taxon>
    </lineage>
</organism>
<dbReference type="InterPro" id="IPR016024">
    <property type="entry name" value="ARM-type_fold"/>
</dbReference>
<dbReference type="InterPro" id="IPR000241">
    <property type="entry name" value="RlmKL-like_Mtase"/>
</dbReference>
<dbReference type="AlphaFoldDB" id="A0A1H9YPH8"/>
<dbReference type="PANTHER" id="PTHR14911:SF13">
    <property type="entry name" value="TRNA (GUANINE(6)-N2)-METHYLTRANSFERASE THUMP3"/>
    <property type="match status" value="1"/>
</dbReference>
<keyword evidence="2" id="KW-0489">Methyltransferase</keyword>
<dbReference type="SUPFAM" id="SSF53335">
    <property type="entry name" value="S-adenosyl-L-methionine-dependent methyltransferases"/>
    <property type="match status" value="1"/>
</dbReference>
<dbReference type="STRING" id="29364.SAMN04487772_102106"/>
<evidence type="ECO:0000313" key="2">
    <source>
        <dbReference type="EMBL" id="SES70382.1"/>
    </source>
</evidence>
<keyword evidence="2" id="KW-0808">Transferase</keyword>
<dbReference type="InterPro" id="IPR029063">
    <property type="entry name" value="SAM-dependent_MTases_sf"/>
</dbReference>
<dbReference type="SUPFAM" id="SSF48371">
    <property type="entry name" value="ARM repeat"/>
    <property type="match status" value="1"/>
</dbReference>
<dbReference type="PANTHER" id="PTHR14911">
    <property type="entry name" value="THUMP DOMAIN-CONTAINING"/>
    <property type="match status" value="1"/>
</dbReference>
<proteinExistence type="predicted"/>
<sequence length="493" mass="56454">MIRETFDAIVKGENVRQNLSILKQELKEGNNKHALLFHIGSQYNDMFTGLLNHEDAKTRKNAALVMGELGIQDFLEPLYQAYQSETKLFVKSSYLVAIQELDYRSIMPQLKERLKELSEAEFSEENRKHMREEMRAIFNLVATMEGVKGHAFTGEHLPADIILLTNRNHIGVTMEQLPEGTRARAFSAGIQAKASSLEEVLPIRTYSELLFLVPGVLSCPMDVEGAAQKAVSPKLLAFLKERHDGEVPFYFRIELKSKMEPGKKAAFAKKLSSAIEQKSQRKLINTTSNYEIEIRFVENKDGNFNVLLKLFTLKDSRFQYRKEAVAASIRPVNAALTVALTKKYQKEGAQVLDPFCGVGTMLNERHKVTKADTMYGIDIFGDAIKKARKNTENARQIVHYINRDFFDFRHDYLFDEIITDMPFAMGRISKEEIKQIYIQFFHKIKQHLAKDAVIILYSHDKGLVRKYAPANGFKVIEEYEISVKEGTYVYVIK</sequence>
<dbReference type="Pfam" id="PF01170">
    <property type="entry name" value="UPF0020"/>
    <property type="match status" value="1"/>
</dbReference>
<dbReference type="Proteomes" id="UP000199800">
    <property type="component" value="Unassembled WGS sequence"/>
</dbReference>
<name>A0A1H9YPH8_9FIRM</name>